<evidence type="ECO:0000256" key="1">
    <source>
        <dbReference type="SAM" id="MobiDB-lite"/>
    </source>
</evidence>
<keyword evidence="4" id="KW-1185">Reference proteome</keyword>
<organism evidence="3 4">
    <name type="scientific">Sorghum bicolor</name>
    <name type="common">Sorghum</name>
    <name type="synonym">Sorghum vulgare</name>
    <dbReference type="NCBI Taxonomy" id="4558"/>
    <lineage>
        <taxon>Eukaryota</taxon>
        <taxon>Viridiplantae</taxon>
        <taxon>Streptophyta</taxon>
        <taxon>Embryophyta</taxon>
        <taxon>Tracheophyta</taxon>
        <taxon>Spermatophyta</taxon>
        <taxon>Magnoliopsida</taxon>
        <taxon>Liliopsida</taxon>
        <taxon>Poales</taxon>
        <taxon>Poaceae</taxon>
        <taxon>PACMAD clade</taxon>
        <taxon>Panicoideae</taxon>
        <taxon>Andropogonodae</taxon>
        <taxon>Andropogoneae</taxon>
        <taxon>Sorghinae</taxon>
        <taxon>Sorghum</taxon>
    </lineage>
</organism>
<dbReference type="AlphaFoldDB" id="A0A1Z5SBT4"/>
<accession>A0A1Z5SBT4</accession>
<dbReference type="EMBL" id="CM000760">
    <property type="protein sequence ID" value="OQU93393.1"/>
    <property type="molecule type" value="Genomic_DNA"/>
</dbReference>
<keyword evidence="2" id="KW-0812">Transmembrane</keyword>
<keyword evidence="2" id="KW-0472">Membrane</keyword>
<reference evidence="4" key="2">
    <citation type="journal article" date="2018" name="Plant J.">
        <title>The Sorghum bicolor reference genome: improved assembly, gene annotations, a transcriptome atlas, and signatures of genome organization.</title>
        <authorList>
            <person name="McCormick R.F."/>
            <person name="Truong S.K."/>
            <person name="Sreedasyam A."/>
            <person name="Jenkins J."/>
            <person name="Shu S."/>
            <person name="Sims D."/>
            <person name="Kennedy M."/>
            <person name="Amirebrahimi M."/>
            <person name="Weers B.D."/>
            <person name="McKinley B."/>
            <person name="Mattison A."/>
            <person name="Morishige D.T."/>
            <person name="Grimwood J."/>
            <person name="Schmutz J."/>
            <person name="Mullet J.E."/>
        </authorList>
    </citation>
    <scope>NUCLEOTIDE SEQUENCE [LARGE SCALE GENOMIC DNA]</scope>
    <source>
        <strain evidence="4">cv. BTx623</strain>
    </source>
</reference>
<feature type="region of interest" description="Disordered" evidence="1">
    <location>
        <begin position="22"/>
        <end position="95"/>
    </location>
</feature>
<dbReference type="InParanoid" id="A0A1Z5SBT4"/>
<dbReference type="Gramene" id="OQU93393">
    <property type="protein sequence ID" value="OQU93393"/>
    <property type="gene ID" value="SORBI_3001G534132"/>
</dbReference>
<evidence type="ECO:0000256" key="2">
    <source>
        <dbReference type="SAM" id="Phobius"/>
    </source>
</evidence>
<keyword evidence="2" id="KW-1133">Transmembrane helix</keyword>
<feature type="compositionally biased region" description="Low complexity" evidence="1">
    <location>
        <begin position="33"/>
        <end position="42"/>
    </location>
</feature>
<protein>
    <submittedName>
        <fullName evidence="3">Uncharacterized protein</fullName>
    </submittedName>
</protein>
<dbReference type="Proteomes" id="UP000000768">
    <property type="component" value="Chromosome 1"/>
</dbReference>
<proteinExistence type="predicted"/>
<feature type="compositionally biased region" description="Low complexity" evidence="1">
    <location>
        <begin position="169"/>
        <end position="190"/>
    </location>
</feature>
<feature type="compositionally biased region" description="Low complexity" evidence="1">
    <location>
        <begin position="61"/>
        <end position="72"/>
    </location>
</feature>
<name>A0A1Z5SBT4_SORBI</name>
<sequence length="342" mass="35072">MAGPGLSLALLIQRSRNPVCRSTALRTRRRSRPLSVRPAPSSTDDDRAWRRAATTCGGTISSPSSSSSSALLLPPPPPRPSSPARRSPAAFPGHGAGTRTGADCLGAALGATALTGTCTGTATPPPPPLSASRDDSPKLCGTACARRLAACGADAGGVAHPSCCPPPAGHTTSRSSSSNGAAASGPADSGCFRRPRKRSEPAPGALGIAIGWRAAANGGSQELDPSADPTRSIGRADRSCSGGRLWGRLRLRPNDEVVVLGLDCCFGFCFAYIYIVVGWKRTEEGERDCVSEWAKDGDDVSSVIAWAHSTKGSRESPGRCSGIPVLISCSIVSSTVIISVTE</sequence>
<gene>
    <name evidence="3" type="ORF">SORBI_3001G534132</name>
</gene>
<evidence type="ECO:0000313" key="3">
    <source>
        <dbReference type="EMBL" id="OQU93393.1"/>
    </source>
</evidence>
<feature type="transmembrane region" description="Helical" evidence="2">
    <location>
        <begin position="257"/>
        <end position="277"/>
    </location>
</feature>
<feature type="region of interest" description="Disordered" evidence="1">
    <location>
        <begin position="166"/>
        <end position="204"/>
    </location>
</feature>
<evidence type="ECO:0000313" key="4">
    <source>
        <dbReference type="Proteomes" id="UP000000768"/>
    </source>
</evidence>
<reference evidence="3 4" key="1">
    <citation type="journal article" date="2009" name="Nature">
        <title>The Sorghum bicolor genome and the diversification of grasses.</title>
        <authorList>
            <person name="Paterson A.H."/>
            <person name="Bowers J.E."/>
            <person name="Bruggmann R."/>
            <person name="Dubchak I."/>
            <person name="Grimwood J."/>
            <person name="Gundlach H."/>
            <person name="Haberer G."/>
            <person name="Hellsten U."/>
            <person name="Mitros T."/>
            <person name="Poliakov A."/>
            <person name="Schmutz J."/>
            <person name="Spannagl M."/>
            <person name="Tang H."/>
            <person name="Wang X."/>
            <person name="Wicker T."/>
            <person name="Bharti A.K."/>
            <person name="Chapman J."/>
            <person name="Feltus F.A."/>
            <person name="Gowik U."/>
            <person name="Grigoriev I.V."/>
            <person name="Lyons E."/>
            <person name="Maher C.A."/>
            <person name="Martis M."/>
            <person name="Narechania A."/>
            <person name="Otillar R.P."/>
            <person name="Penning B.W."/>
            <person name="Salamov A.A."/>
            <person name="Wang Y."/>
            <person name="Zhang L."/>
            <person name="Carpita N.C."/>
            <person name="Freeling M."/>
            <person name="Gingle A.R."/>
            <person name="Hash C.T."/>
            <person name="Keller B."/>
            <person name="Klein P."/>
            <person name="Kresovich S."/>
            <person name="McCann M.C."/>
            <person name="Ming R."/>
            <person name="Peterson D.G."/>
            <person name="Mehboob-ur-Rahman"/>
            <person name="Ware D."/>
            <person name="Westhoff P."/>
            <person name="Mayer K.F."/>
            <person name="Messing J."/>
            <person name="Rokhsar D.S."/>
        </authorList>
    </citation>
    <scope>NUCLEOTIDE SEQUENCE [LARGE SCALE GENOMIC DNA]</scope>
    <source>
        <strain evidence="4">cv. BTx623</strain>
    </source>
</reference>